<dbReference type="Gene3D" id="3.90.1200.10">
    <property type="match status" value="1"/>
</dbReference>
<dbReference type="Proteomes" id="UP001458946">
    <property type="component" value="Unassembled WGS sequence"/>
</dbReference>
<dbReference type="InterPro" id="IPR050249">
    <property type="entry name" value="Pseudomonas-type_ThrB"/>
</dbReference>
<evidence type="ECO:0000256" key="1">
    <source>
        <dbReference type="ARBA" id="ARBA00038240"/>
    </source>
</evidence>
<dbReference type="GO" id="GO:0016301">
    <property type="term" value="F:kinase activity"/>
    <property type="evidence" value="ECO:0007669"/>
    <property type="project" value="UniProtKB-KW"/>
</dbReference>
<reference evidence="3 4" key="1">
    <citation type="submission" date="2024-02" db="EMBL/GenBank/DDBJ databases">
        <title>Deinococcus xinjiangensis NBRC 107630.</title>
        <authorList>
            <person name="Ichikawa N."/>
            <person name="Katano-Makiyama Y."/>
            <person name="Hidaka K."/>
        </authorList>
    </citation>
    <scope>NUCLEOTIDE SEQUENCE [LARGE SCALE GENOMIC DNA]</scope>
    <source>
        <strain evidence="3 4">NBRC 107630</strain>
    </source>
</reference>
<dbReference type="RefSeq" id="WP_353542181.1">
    <property type="nucleotide sequence ID" value="NZ_BAABRN010000019.1"/>
</dbReference>
<feature type="domain" description="Aminoglycoside phosphotransferase" evidence="2">
    <location>
        <begin position="39"/>
        <end position="271"/>
    </location>
</feature>
<dbReference type="PANTHER" id="PTHR21064:SF6">
    <property type="entry name" value="AMINOGLYCOSIDE PHOSPHOTRANSFERASE DOMAIN-CONTAINING PROTEIN"/>
    <property type="match status" value="1"/>
</dbReference>
<evidence type="ECO:0000259" key="2">
    <source>
        <dbReference type="Pfam" id="PF01636"/>
    </source>
</evidence>
<keyword evidence="3" id="KW-0418">Kinase</keyword>
<gene>
    <name evidence="3" type="primary">thrB_1</name>
    <name evidence="3" type="ORF">Dxin01_01947</name>
</gene>
<dbReference type="EMBL" id="BAABRN010000019">
    <property type="protein sequence ID" value="GAA5502208.1"/>
    <property type="molecule type" value="Genomic_DNA"/>
</dbReference>
<dbReference type="Gene3D" id="3.30.200.20">
    <property type="entry name" value="Phosphorylase Kinase, domain 1"/>
    <property type="match status" value="1"/>
</dbReference>
<keyword evidence="3" id="KW-0808">Transferase</keyword>
<name>A0ABP9VFU8_9DEIO</name>
<dbReference type="InterPro" id="IPR002575">
    <property type="entry name" value="Aminoglycoside_PTrfase"/>
</dbReference>
<organism evidence="3 4">
    <name type="scientific">Deinococcus xinjiangensis</name>
    <dbReference type="NCBI Taxonomy" id="457454"/>
    <lineage>
        <taxon>Bacteria</taxon>
        <taxon>Thermotogati</taxon>
        <taxon>Deinococcota</taxon>
        <taxon>Deinococci</taxon>
        <taxon>Deinococcales</taxon>
        <taxon>Deinococcaceae</taxon>
        <taxon>Deinococcus</taxon>
    </lineage>
</organism>
<evidence type="ECO:0000313" key="4">
    <source>
        <dbReference type="Proteomes" id="UP001458946"/>
    </source>
</evidence>
<protein>
    <submittedName>
        <fullName evidence="3">Homoserine kinase</fullName>
    </submittedName>
</protein>
<dbReference type="PANTHER" id="PTHR21064">
    <property type="entry name" value="AMINOGLYCOSIDE PHOSPHOTRANSFERASE DOMAIN-CONTAINING PROTEIN-RELATED"/>
    <property type="match status" value="1"/>
</dbReference>
<comment type="similarity">
    <text evidence="1">Belongs to the pseudomonas-type ThrB family.</text>
</comment>
<evidence type="ECO:0000313" key="3">
    <source>
        <dbReference type="EMBL" id="GAA5502208.1"/>
    </source>
</evidence>
<sequence>MSSPFPAVHSVLAAPALADLLRQEYALPAGLQVTLLRRNISDTYLVTLPDGERAILRVYRSGWRTRADVAWELALTRHVAARGVGAAQVLPRQNGELWGAVQAAEGERFYALFEYAAGRPLQTTPEDAALYGNLAAQFHASATDFAAGERFNLDLDHLITQPMQFLRPLMLDFPEQWATLEAAAQRTHATLSKLAPRLSWGVCHGDLHELNVRVAPDGLRLIDFDCGGMGYYAYDLAVYWWSQVTHSDKPPAESQAIWEAFLGAYQAARPLSQADHAALPHFVLARSLWFMGLMAGRAPEFGTETLGQPFFDFGANFVGEWMQKEVAD</sequence>
<dbReference type="Pfam" id="PF01636">
    <property type="entry name" value="APH"/>
    <property type="match status" value="1"/>
</dbReference>
<dbReference type="InterPro" id="IPR011009">
    <property type="entry name" value="Kinase-like_dom_sf"/>
</dbReference>
<keyword evidence="4" id="KW-1185">Reference proteome</keyword>
<dbReference type="SUPFAM" id="SSF56112">
    <property type="entry name" value="Protein kinase-like (PK-like)"/>
    <property type="match status" value="1"/>
</dbReference>
<comment type="caution">
    <text evidence="3">The sequence shown here is derived from an EMBL/GenBank/DDBJ whole genome shotgun (WGS) entry which is preliminary data.</text>
</comment>
<accession>A0ABP9VFU8</accession>
<proteinExistence type="inferred from homology"/>